<dbReference type="OrthoDB" id="29105at2759"/>
<name>A0A7R8X568_9CRUS</name>
<evidence type="ECO:0000259" key="11">
    <source>
        <dbReference type="Pfam" id="PF23358"/>
    </source>
</evidence>
<dbReference type="EMBL" id="LR900062">
    <property type="protein sequence ID" value="CAD7244021.1"/>
    <property type="molecule type" value="Genomic_DNA"/>
</dbReference>
<evidence type="ECO:0000313" key="13">
    <source>
        <dbReference type="Proteomes" id="UP000677054"/>
    </source>
</evidence>
<dbReference type="Pfam" id="PF03345">
    <property type="entry name" value="OST48_N"/>
    <property type="match status" value="1"/>
</dbReference>
<accession>A0A7R8X568</accession>
<dbReference type="PANTHER" id="PTHR10830:SF0">
    <property type="entry name" value="DOLICHYL-DIPHOSPHOOLIGOSACCHARIDE--PROTEIN GLYCOSYLTRANSFERASE 48 KDA SUBUNIT"/>
    <property type="match status" value="1"/>
</dbReference>
<keyword evidence="5 9" id="KW-0812">Transmembrane</keyword>
<evidence type="ECO:0000256" key="3">
    <source>
        <dbReference type="ARBA" id="ARBA00008743"/>
    </source>
</evidence>
<dbReference type="InterPro" id="IPR055457">
    <property type="entry name" value="OST48_N"/>
</dbReference>
<keyword evidence="7 9" id="KW-1133">Transmembrane helix</keyword>
<evidence type="ECO:0000259" key="10">
    <source>
        <dbReference type="Pfam" id="PF03345"/>
    </source>
</evidence>
<evidence type="ECO:0000256" key="8">
    <source>
        <dbReference type="ARBA" id="ARBA00023136"/>
    </source>
</evidence>
<evidence type="ECO:0000256" key="6">
    <source>
        <dbReference type="ARBA" id="ARBA00022824"/>
    </source>
</evidence>
<dbReference type="Pfam" id="PF23358">
    <property type="entry name" value="OST48_MD"/>
    <property type="match status" value="1"/>
</dbReference>
<keyword evidence="6 9" id="KW-0256">Endoplasmic reticulum</keyword>
<dbReference type="EMBL" id="CAJPEV010000545">
    <property type="protein sequence ID" value="CAG0886332.1"/>
    <property type="molecule type" value="Genomic_DNA"/>
</dbReference>
<dbReference type="Proteomes" id="UP000677054">
    <property type="component" value="Unassembled WGS sequence"/>
</dbReference>
<comment type="function">
    <text evidence="9">Subunit of the oligosaccharyl transferase (OST) complex that catalyzes the initial transfer of a defined glycan (Glc(3)Man(9)GlcNAc(2) in eukaryotes) from the lipid carrier dolichol-pyrophosphate to an asparagine residue within an Asn-X-Ser/Thr consensus motif in nascent polypeptide chains, the first step in protein N-glycosylation. N-glycosylation occurs cotranslationally and the complex associates with the Sec61 complex at the channel-forming translocon complex that mediates protein translocation across the endoplasmic reticulum (ER).</text>
</comment>
<evidence type="ECO:0000256" key="2">
    <source>
        <dbReference type="ARBA" id="ARBA00004922"/>
    </source>
</evidence>
<sequence length="493" mass="55851">MKLEIRSAKRKREERPATNGENDSNVFIVFGRLEMVSQILSMSFLVLLLCGIWHFNAVDCVNASVMREDEQPNNRILVLLDSLVTKETHSMFFKSLVEGKDGRLPYTLTFKMADEQNLHLSKYGNYLYDHVILFCPNVEEFGGSLTSESFIQFVDDGGNLLIAGSSESSDAIRDIVAELGLEMDEEGASVIDHHNFDVRDEGLHTLVVAKVENLVDSAIIRGKVAPSMPFLYRGTGLISDPENPLLIEILTGSSTSYSFNPNKEITEYPHAVGKNTLLIAGIQARNNARAVVSGSLEFFSDEFFLMDVKQSDYKELPSSGNQQLAENLSRWLFKERGVIRVANVDHHKPGETQPSGYTIMDDVIFEIKVETLEEGKWVPFKASDIQLEFVRIDPFVRKTLLPVAGKPGLYRAEFKIPDVNGVYQFKVSYERLGYTYLHSFTQVSVRPFLHTQYERFIFSAYPYYLSAFSMMIGVFLFSCVFLHHKEEGKEKSE</sequence>
<dbReference type="UniPathway" id="UPA00378"/>
<evidence type="ECO:0000313" key="12">
    <source>
        <dbReference type="EMBL" id="CAD7244021.1"/>
    </source>
</evidence>
<dbReference type="PANTHER" id="PTHR10830">
    <property type="entry name" value="DOLICHYL-DIPHOSPHOOLIGOSACCHARIDE--PROTEIN GLYCOSYLTRANSFERASE 48 KDA SUBUNIT"/>
    <property type="match status" value="1"/>
</dbReference>
<reference evidence="12" key="1">
    <citation type="submission" date="2020-11" db="EMBL/GenBank/DDBJ databases">
        <authorList>
            <person name="Tran Van P."/>
        </authorList>
    </citation>
    <scope>NUCLEOTIDE SEQUENCE</scope>
</reference>
<comment type="pathway">
    <text evidence="2 9">Protein modification; protein glycosylation.</text>
</comment>
<comment type="similarity">
    <text evidence="3 9">Belongs to the DDOST 48 kDa subunit family.</text>
</comment>
<keyword evidence="13" id="KW-1185">Reference proteome</keyword>
<feature type="transmembrane region" description="Helical" evidence="9">
    <location>
        <begin position="461"/>
        <end position="482"/>
    </location>
</feature>
<comment type="subcellular location">
    <subcellularLocation>
        <location evidence="1 9">Endoplasmic reticulum membrane</location>
        <topology evidence="1 9">Single-pass type I membrane protein</topology>
    </subcellularLocation>
</comment>
<feature type="domain" description="OST48 N-terminal" evidence="10">
    <location>
        <begin position="75"/>
        <end position="331"/>
    </location>
</feature>
<dbReference type="InterPro" id="IPR005013">
    <property type="entry name" value="DDOST_48_kDa_subunit"/>
</dbReference>
<dbReference type="AlphaFoldDB" id="A0A7R8X568"/>
<organism evidence="12">
    <name type="scientific">Darwinula stevensoni</name>
    <dbReference type="NCBI Taxonomy" id="69355"/>
    <lineage>
        <taxon>Eukaryota</taxon>
        <taxon>Metazoa</taxon>
        <taxon>Ecdysozoa</taxon>
        <taxon>Arthropoda</taxon>
        <taxon>Crustacea</taxon>
        <taxon>Oligostraca</taxon>
        <taxon>Ostracoda</taxon>
        <taxon>Podocopa</taxon>
        <taxon>Podocopida</taxon>
        <taxon>Darwinulocopina</taxon>
        <taxon>Darwinuloidea</taxon>
        <taxon>Darwinulidae</taxon>
        <taxon>Darwinula</taxon>
    </lineage>
</organism>
<dbReference type="GO" id="GO:0018279">
    <property type="term" value="P:protein N-linked glycosylation via asparagine"/>
    <property type="evidence" value="ECO:0007669"/>
    <property type="project" value="UniProtKB-UniRule"/>
</dbReference>
<evidence type="ECO:0000256" key="5">
    <source>
        <dbReference type="ARBA" id="ARBA00022692"/>
    </source>
</evidence>
<dbReference type="GO" id="GO:0008250">
    <property type="term" value="C:oligosaccharyltransferase complex"/>
    <property type="evidence" value="ECO:0007669"/>
    <property type="project" value="TreeGrafter"/>
</dbReference>
<evidence type="ECO:0000256" key="1">
    <source>
        <dbReference type="ARBA" id="ARBA00004115"/>
    </source>
</evidence>
<evidence type="ECO:0000256" key="9">
    <source>
        <dbReference type="RuleBase" id="RU361142"/>
    </source>
</evidence>
<proteinExistence type="inferred from homology"/>
<feature type="domain" description="OST48 middle" evidence="11">
    <location>
        <begin position="346"/>
        <end position="485"/>
    </location>
</feature>
<evidence type="ECO:0000256" key="7">
    <source>
        <dbReference type="ARBA" id="ARBA00022989"/>
    </source>
</evidence>
<keyword evidence="8 9" id="KW-0472">Membrane</keyword>
<comment type="subunit">
    <text evidence="9">Component of the oligosaccharyltransferase (OST) complex.</text>
</comment>
<gene>
    <name evidence="12" type="ORF">DSTB1V02_LOCUS3926</name>
</gene>
<dbReference type="InterPro" id="IPR055459">
    <property type="entry name" value="OST48_MD"/>
</dbReference>
<protein>
    <recommendedName>
        <fullName evidence="4 9">Dolichyl-diphosphooligosaccharide--protein glycosyltransferase 48 kDa subunit</fullName>
        <shortName evidence="9">Oligosaccharyl transferase 48 kDa subunit</shortName>
    </recommendedName>
</protein>
<evidence type="ECO:0000256" key="4">
    <source>
        <dbReference type="ARBA" id="ARBA00013350"/>
    </source>
</evidence>